<dbReference type="KEGG" id="cten:18247545"/>
<dbReference type="OrthoDB" id="5405745at2759"/>
<dbReference type="InterPro" id="IPR024338">
    <property type="entry name" value="MID1/Yam8"/>
</dbReference>
<name>G3B668_CANTC</name>
<feature type="chain" id="PRO_5003442850" description="FZ domain-containing protein" evidence="1">
    <location>
        <begin position="20"/>
        <end position="524"/>
    </location>
</feature>
<dbReference type="PANTHER" id="PTHR39142:SF1">
    <property type="entry name" value="AEL197CP"/>
    <property type="match status" value="1"/>
</dbReference>
<gene>
    <name evidence="2" type="ORF">CANTEDRAFT_114709</name>
</gene>
<protein>
    <recommendedName>
        <fullName evidence="4">FZ domain-containing protein</fullName>
    </recommendedName>
</protein>
<keyword evidence="1" id="KW-0732">Signal</keyword>
<evidence type="ECO:0000313" key="2">
    <source>
        <dbReference type="EMBL" id="EGV63397.1"/>
    </source>
</evidence>
<dbReference type="HOGENOM" id="CLU_018731_1_0_1"/>
<feature type="signal peptide" evidence="1">
    <location>
        <begin position="1"/>
        <end position="19"/>
    </location>
</feature>
<dbReference type="GO" id="GO:0098703">
    <property type="term" value="P:calcium ion import across plasma membrane"/>
    <property type="evidence" value="ECO:0007669"/>
    <property type="project" value="InterPro"/>
</dbReference>
<dbReference type="AlphaFoldDB" id="G3B668"/>
<dbReference type="eggNOG" id="ENOG502QTEW">
    <property type="taxonomic scope" value="Eukaryota"/>
</dbReference>
<evidence type="ECO:0000256" key="1">
    <source>
        <dbReference type="SAM" id="SignalP"/>
    </source>
</evidence>
<evidence type="ECO:0000313" key="3">
    <source>
        <dbReference type="Proteomes" id="UP000000707"/>
    </source>
</evidence>
<dbReference type="Pfam" id="PF12929">
    <property type="entry name" value="Mid1"/>
    <property type="match status" value="1"/>
</dbReference>
<reference evidence="2 3" key="1">
    <citation type="journal article" date="2011" name="Proc. Natl. Acad. Sci. U.S.A.">
        <title>Comparative genomics of xylose-fermenting fungi for enhanced biofuel production.</title>
        <authorList>
            <person name="Wohlbach D.J."/>
            <person name="Kuo A."/>
            <person name="Sato T.K."/>
            <person name="Potts K.M."/>
            <person name="Salamov A.A."/>
            <person name="LaButti K.M."/>
            <person name="Sun H."/>
            <person name="Clum A."/>
            <person name="Pangilinan J.L."/>
            <person name="Lindquist E.A."/>
            <person name="Lucas S."/>
            <person name="Lapidus A."/>
            <person name="Jin M."/>
            <person name="Gunawan C."/>
            <person name="Balan V."/>
            <person name="Dale B.E."/>
            <person name="Jeffries T.W."/>
            <person name="Zinkel R."/>
            <person name="Barry K.W."/>
            <person name="Grigoriev I.V."/>
            <person name="Gasch A.P."/>
        </authorList>
    </citation>
    <scope>NUCLEOTIDE SEQUENCE [LARGE SCALE GENOMIC DNA]</scope>
    <source>
        <strain evidence="3">ATCC 10573 / BCRC 21748 / CBS 615 / JCM 9827 / NBRC 10315 / NRRL Y-1498 / VKM Y-70</strain>
    </source>
</reference>
<evidence type="ECO:0008006" key="4">
    <source>
        <dbReference type="Google" id="ProtNLM"/>
    </source>
</evidence>
<dbReference type="Proteomes" id="UP000000707">
    <property type="component" value="Unassembled WGS sequence"/>
</dbReference>
<dbReference type="Gene3D" id="1.10.2000.10">
    <property type="entry name" value="Frizzled cysteine-rich domain"/>
    <property type="match status" value="1"/>
</dbReference>
<dbReference type="GeneID" id="18247545"/>
<proteinExistence type="predicted"/>
<dbReference type="STRING" id="590646.G3B668"/>
<dbReference type="PANTHER" id="PTHR39142">
    <property type="entry name" value="MID1P"/>
    <property type="match status" value="1"/>
</dbReference>
<sequence>MHLIYALTAMVSLLSGVIARVDAWVDLGIDINQPMEAGDNFFDDFVSDPFRAKRKDGSEGLEEFTPISATIGQSEIQYFSFNVNTSSGIGSYYEYLIFITGNICSQPANLTEDDPSLTVYYSFNGSMFQNLELGDMDYFSSGYFQALADVPATSNVNAVLYIAVQAPENTDASAVWSYEMGVSQNDLVFQWDDRSWASLVDTDEISALIVTGNLSDSSGFDSSDYNISHSRYSLFIYSHQYKDYFRVLNNSWCAIRSGPALFSSDSDPDLFESSFTTRGGGWQQQFYVGGLNKSTQYIAYLISDFSGRDFGGAVYQPFEFKTMDSGACNLIYDLDFCDQVAYSVPNSDAYSKEELKSLFDDRARSLYANFSRVMQQIPCDESDVSAFSPFRTCDDCADSYKNWLCAVTIPRCSTRNITGYRETEPGDSRNSWINDVLDPDLMYYEMLPCLNVCEAIVRDCPAELGFGCPNFNRTVLSYYWEDPDEEYPTCNFVGKTATTKSAAPPRYLVNYALAFATVLVLALL</sequence>
<dbReference type="EMBL" id="GL996524">
    <property type="protein sequence ID" value="EGV63397.1"/>
    <property type="molecule type" value="Genomic_DNA"/>
</dbReference>
<accession>G3B668</accession>
<keyword evidence="3" id="KW-1185">Reference proteome</keyword>
<organism evidence="3">
    <name type="scientific">Candida tenuis (strain ATCC 10573 / BCRC 21748 / CBS 615 / JCM 9827 / NBRC 10315 / NRRL Y-1498 / VKM Y-70)</name>
    <name type="common">Yeast</name>
    <name type="synonym">Yamadazyma tenuis</name>
    <dbReference type="NCBI Taxonomy" id="590646"/>
    <lineage>
        <taxon>Eukaryota</taxon>
        <taxon>Fungi</taxon>
        <taxon>Dikarya</taxon>
        <taxon>Ascomycota</taxon>
        <taxon>Saccharomycotina</taxon>
        <taxon>Pichiomycetes</taxon>
        <taxon>Debaryomycetaceae</taxon>
        <taxon>Yamadazyma</taxon>
    </lineage>
</organism>
<dbReference type="InterPro" id="IPR036790">
    <property type="entry name" value="Frizzled_dom_sf"/>
</dbReference>
<dbReference type="GO" id="GO:0005262">
    <property type="term" value="F:calcium channel activity"/>
    <property type="evidence" value="ECO:0007669"/>
    <property type="project" value="InterPro"/>
</dbReference>